<dbReference type="STRING" id="1148.gene:10499049"/>
<dbReference type="eggNOG" id="COG0457">
    <property type="taxonomic scope" value="Bacteria"/>
</dbReference>
<dbReference type="PROSITE" id="PS50005">
    <property type="entry name" value="TPR"/>
    <property type="match status" value="2"/>
</dbReference>
<evidence type="ECO:0000256" key="2">
    <source>
        <dbReference type="SAM" id="Phobius"/>
    </source>
</evidence>
<dbReference type="InParanoid" id="P74092"/>
<dbReference type="PANTHER" id="PTHR44749:SF1">
    <property type="entry name" value="TETRATRICOPEPTIDE-LIKE HELICAL DOMAIN-CONTAINING PROTEIN"/>
    <property type="match status" value="1"/>
</dbReference>
<name>P74092_SYNY3</name>
<dbReference type="InterPro" id="IPR019734">
    <property type="entry name" value="TPR_rpt"/>
</dbReference>
<dbReference type="AlphaFoldDB" id="P74092"/>
<dbReference type="PANTHER" id="PTHR44749">
    <property type="entry name" value="SUPPRESSOR OF RPS4-RLD 1"/>
    <property type="match status" value="1"/>
</dbReference>
<feature type="transmembrane region" description="Helical" evidence="2">
    <location>
        <begin position="12"/>
        <end position="32"/>
    </location>
</feature>
<dbReference type="Gene3D" id="1.25.40.10">
    <property type="entry name" value="Tetratricopeptide repeat domain"/>
    <property type="match status" value="1"/>
</dbReference>
<protein>
    <submittedName>
        <fullName evidence="3">Slr1956 protein</fullName>
    </submittedName>
</protein>
<gene>
    <name evidence="3" type="ordered locus">slr1956</name>
</gene>
<dbReference type="Pfam" id="PF13414">
    <property type="entry name" value="TPR_11"/>
    <property type="match status" value="1"/>
</dbReference>
<dbReference type="EnsemblBacteria" id="BAA18176">
    <property type="protein sequence ID" value="BAA18176"/>
    <property type="gene ID" value="BAA18176"/>
</dbReference>
<keyword evidence="2" id="KW-0472">Membrane</keyword>
<accession>P74092</accession>
<reference evidence="3 4" key="1">
    <citation type="journal article" date="1995" name="DNA Res.">
        <title>Sequence analysis of the genome of the unicellular cyanobacterium Synechocystis sp. strain PCC6803. I. Sequence features in the 1 Mb region from map positions 64% to 92% of the genome.</title>
        <authorList>
            <person name="Kaneko T."/>
            <person name="Tanaka A."/>
            <person name="Sato S."/>
            <person name="Kotani H."/>
            <person name="Sazuka T."/>
            <person name="Miyajima N."/>
            <person name="Sugiura M."/>
            <person name="Tabata S."/>
        </authorList>
    </citation>
    <scope>NUCLEOTIDE SEQUENCE [LARGE SCALE GENOMIC DNA]</scope>
    <source>
        <strain evidence="4">ATCC 27184 / PCC 6803 / Kazusa</strain>
    </source>
</reference>
<dbReference type="PIR" id="S75615">
    <property type="entry name" value="S75615"/>
</dbReference>
<dbReference type="InterPro" id="IPR011990">
    <property type="entry name" value="TPR-like_helical_dom_sf"/>
</dbReference>
<keyword evidence="4" id="KW-1185">Reference proteome</keyword>
<dbReference type="KEGG" id="syn:slr1956"/>
<dbReference type="GO" id="GO:0045892">
    <property type="term" value="P:negative regulation of DNA-templated transcription"/>
    <property type="evidence" value="ECO:0007669"/>
    <property type="project" value="InterPro"/>
</dbReference>
<feature type="repeat" description="TPR" evidence="1">
    <location>
        <begin position="119"/>
        <end position="152"/>
    </location>
</feature>
<keyword evidence="1" id="KW-0802">TPR repeat</keyword>
<proteinExistence type="predicted"/>
<reference evidence="3 4" key="2">
    <citation type="journal article" date="1996" name="DNA Res.">
        <title>Sequence analysis of the genome of the unicellular cyanobacterium Synechocystis sp. strain PCC6803. II. Sequence determination of the entire genome and assignment of potential protein-coding regions.</title>
        <authorList>
            <person name="Kaneko T."/>
            <person name="Sato S."/>
            <person name="Kotani H."/>
            <person name="Tanaka A."/>
            <person name="Asamizu E."/>
            <person name="Nakamura Y."/>
            <person name="Miyajima N."/>
            <person name="Hirosawa M."/>
            <person name="Sugiura M."/>
            <person name="Sasamoto S."/>
            <person name="Kimura T."/>
            <person name="Hosouchi T."/>
            <person name="Matsuno A."/>
            <person name="Muraki A."/>
            <person name="Nakazaki N."/>
            <person name="Naruo K."/>
            <person name="Okumura S."/>
            <person name="Shimpo S."/>
            <person name="Takeuchi C."/>
            <person name="Wada T."/>
            <person name="Watanabe A."/>
            <person name="Yamada M."/>
            <person name="Yasuda M."/>
            <person name="Tabata S."/>
        </authorList>
    </citation>
    <scope>NUCLEOTIDE SEQUENCE [LARGE SCALE GENOMIC DNA]</scope>
    <source>
        <strain evidence="4">ATCC 27184 / PCC 6803 / Kazusa</strain>
    </source>
</reference>
<sequence>MVNHGYPLGRSLLSIAMAMLGALSLVFPLPLLTQDMVDSERSLPLLGDHPLEERLIDGMDEGIKKNYRGAIAIFTELILLDPSYADAYFNRGIARARIADYQGAITDHSQAITLNPQLAEAYKARGKIYWQLGEQAQAIADLEAALALFSDQENLVSQREAWEQLQTWHGNP</sequence>
<dbReference type="PaxDb" id="1148-1653261"/>
<dbReference type="Proteomes" id="UP000001425">
    <property type="component" value="Chromosome"/>
</dbReference>
<organism evidence="3 4">
    <name type="scientific">Synechocystis sp. (strain ATCC 27184 / PCC 6803 / Kazusa)</name>
    <dbReference type="NCBI Taxonomy" id="1111708"/>
    <lineage>
        <taxon>Bacteria</taxon>
        <taxon>Bacillati</taxon>
        <taxon>Cyanobacteriota</taxon>
        <taxon>Cyanophyceae</taxon>
        <taxon>Synechococcales</taxon>
        <taxon>Merismopediaceae</taxon>
        <taxon>Synechocystis</taxon>
    </lineage>
</organism>
<keyword evidence="2" id="KW-0812">Transmembrane</keyword>
<dbReference type="InterPro" id="IPR044650">
    <property type="entry name" value="SRFR1-like"/>
</dbReference>
<dbReference type="SUPFAM" id="SSF48452">
    <property type="entry name" value="TPR-like"/>
    <property type="match status" value="1"/>
</dbReference>
<dbReference type="IntAct" id="P74092">
    <property type="interactions" value="2"/>
</dbReference>
<evidence type="ECO:0000256" key="1">
    <source>
        <dbReference type="PROSITE-ProRule" id="PRU00339"/>
    </source>
</evidence>
<dbReference type="PhylomeDB" id="P74092"/>
<evidence type="ECO:0000313" key="3">
    <source>
        <dbReference type="EMBL" id="BAA18176.1"/>
    </source>
</evidence>
<feature type="repeat" description="TPR" evidence="1">
    <location>
        <begin position="85"/>
        <end position="118"/>
    </location>
</feature>
<evidence type="ECO:0000313" key="4">
    <source>
        <dbReference type="Proteomes" id="UP000001425"/>
    </source>
</evidence>
<dbReference type="EMBL" id="BA000022">
    <property type="protein sequence ID" value="BAA18176.1"/>
    <property type="molecule type" value="Genomic_DNA"/>
</dbReference>
<keyword evidence="2" id="KW-1133">Transmembrane helix</keyword>
<dbReference type="SMART" id="SM00028">
    <property type="entry name" value="TPR"/>
    <property type="match status" value="2"/>
</dbReference>